<dbReference type="Pfam" id="PF02452">
    <property type="entry name" value="PemK_toxin"/>
    <property type="match status" value="1"/>
</dbReference>
<evidence type="ECO:0000313" key="3">
    <source>
        <dbReference type="EMBL" id="QDX94701.1"/>
    </source>
</evidence>
<dbReference type="PANTHER" id="PTHR33988">
    <property type="entry name" value="ENDORIBONUCLEASE MAZF-RELATED"/>
    <property type="match status" value="1"/>
</dbReference>
<proteinExistence type="inferred from homology"/>
<dbReference type="Proteomes" id="UP000319432">
    <property type="component" value="Chromosome"/>
</dbReference>
<dbReference type="EMBL" id="CP033464">
    <property type="protein sequence ID" value="QDX94701.1"/>
    <property type="molecule type" value="Genomic_DNA"/>
</dbReference>
<dbReference type="PANTHER" id="PTHR33988:SF2">
    <property type="entry name" value="ENDORIBONUCLEASE MAZF"/>
    <property type="match status" value="1"/>
</dbReference>
<dbReference type="SUPFAM" id="SSF50118">
    <property type="entry name" value="Cell growth inhibitor/plasmid maintenance toxic component"/>
    <property type="match status" value="1"/>
</dbReference>
<keyword evidence="2" id="KW-1277">Toxin-antitoxin system</keyword>
<dbReference type="GO" id="GO:0003677">
    <property type="term" value="F:DNA binding"/>
    <property type="evidence" value="ECO:0007669"/>
    <property type="project" value="InterPro"/>
</dbReference>
<name>A0A518VCH7_BRELA</name>
<dbReference type="GO" id="GO:0016075">
    <property type="term" value="P:rRNA catabolic process"/>
    <property type="evidence" value="ECO:0007669"/>
    <property type="project" value="TreeGrafter"/>
</dbReference>
<dbReference type="OrthoDB" id="9808744at2"/>
<keyword evidence="4" id="KW-1185">Reference proteome</keyword>
<evidence type="ECO:0000256" key="1">
    <source>
        <dbReference type="ARBA" id="ARBA00007521"/>
    </source>
</evidence>
<dbReference type="InterPro" id="IPR011067">
    <property type="entry name" value="Plasmid_toxin/cell-grow_inhib"/>
</dbReference>
<reference evidence="3 4" key="1">
    <citation type="submission" date="2018-11" db="EMBL/GenBank/DDBJ databases">
        <title>Phylogenetic determinants of toxin gene distribution in genomes of Brevibacillus laterosporus.</title>
        <authorList>
            <person name="Glare T.R."/>
            <person name="Durrant A."/>
            <person name="Berry C."/>
            <person name="Palma L."/>
            <person name="Ormskirk M."/>
            <person name="Cox M.O."/>
        </authorList>
    </citation>
    <scope>NUCLEOTIDE SEQUENCE [LARGE SCALE GENOMIC DNA]</scope>
    <source>
        <strain evidence="3 4">1821L</strain>
    </source>
</reference>
<evidence type="ECO:0000313" key="4">
    <source>
        <dbReference type="Proteomes" id="UP000319432"/>
    </source>
</evidence>
<comment type="similarity">
    <text evidence="1">Belongs to the PemK/MazF family.</text>
</comment>
<dbReference type="InterPro" id="IPR003477">
    <property type="entry name" value="PemK-like"/>
</dbReference>
<dbReference type="Gene3D" id="2.30.30.110">
    <property type="match status" value="1"/>
</dbReference>
<dbReference type="GO" id="GO:0004521">
    <property type="term" value="F:RNA endonuclease activity"/>
    <property type="evidence" value="ECO:0007669"/>
    <property type="project" value="TreeGrafter"/>
</dbReference>
<organism evidence="3 4">
    <name type="scientific">Brevibacillus laterosporus</name>
    <name type="common">Bacillus laterosporus</name>
    <dbReference type="NCBI Taxonomy" id="1465"/>
    <lineage>
        <taxon>Bacteria</taxon>
        <taxon>Bacillati</taxon>
        <taxon>Bacillota</taxon>
        <taxon>Bacilli</taxon>
        <taxon>Bacillales</taxon>
        <taxon>Paenibacillaceae</taxon>
        <taxon>Brevibacillus</taxon>
    </lineage>
</organism>
<evidence type="ECO:0000256" key="2">
    <source>
        <dbReference type="ARBA" id="ARBA00022649"/>
    </source>
</evidence>
<dbReference type="AlphaFoldDB" id="A0A518VCH7"/>
<protein>
    <submittedName>
        <fullName evidence="3">Type II toxin-antitoxin system PemK/MazF family toxin</fullName>
    </submittedName>
</protein>
<accession>A0A518VCH7</accession>
<dbReference type="GO" id="GO:0006402">
    <property type="term" value="P:mRNA catabolic process"/>
    <property type="evidence" value="ECO:0007669"/>
    <property type="project" value="TreeGrafter"/>
</dbReference>
<gene>
    <name evidence="3" type="ORF">EEL30_21920</name>
</gene>
<sequence>MEINRKKILRGDVYLADLFGNTGSEQGGQRPVLVIQNNIGNTFSPTVIVACITKKIKKANLPTHIEASAELNGLDYDSVVLMEQLRTIDKARLFEKVAHLDEKTMEQVNYAIMVSLGLIDRKVVTGLQPYQIAASMKFKNSMVV</sequence>